<dbReference type="InterPro" id="IPR001202">
    <property type="entry name" value="WW_dom"/>
</dbReference>
<reference evidence="3" key="1">
    <citation type="submission" date="2023-10" db="EMBL/GenBank/DDBJ databases">
        <authorList>
            <person name="Chen Y."/>
            <person name="Shah S."/>
            <person name="Dougan E. K."/>
            <person name="Thang M."/>
            <person name="Chan C."/>
        </authorList>
    </citation>
    <scope>NUCLEOTIDE SEQUENCE [LARGE SCALE GENOMIC DNA]</scope>
</reference>
<protein>
    <recommendedName>
        <fullName evidence="2">WW domain-containing protein</fullName>
    </recommendedName>
</protein>
<dbReference type="Gene3D" id="2.20.70.10">
    <property type="match status" value="1"/>
</dbReference>
<evidence type="ECO:0000256" key="1">
    <source>
        <dbReference type="SAM" id="MobiDB-lite"/>
    </source>
</evidence>
<dbReference type="Pfam" id="PF12294">
    <property type="entry name" value="DUF3626"/>
    <property type="match status" value="1"/>
</dbReference>
<feature type="domain" description="WW" evidence="2">
    <location>
        <begin position="338"/>
        <end position="372"/>
    </location>
</feature>
<dbReference type="InterPro" id="IPR022074">
    <property type="entry name" value="DUF3626"/>
</dbReference>
<evidence type="ECO:0000259" key="2">
    <source>
        <dbReference type="PROSITE" id="PS50020"/>
    </source>
</evidence>
<dbReference type="PROSITE" id="PS50020">
    <property type="entry name" value="WW_DOMAIN_2"/>
    <property type="match status" value="1"/>
</dbReference>
<evidence type="ECO:0000313" key="4">
    <source>
        <dbReference type="Proteomes" id="UP001189429"/>
    </source>
</evidence>
<dbReference type="Pfam" id="PF00397">
    <property type="entry name" value="WW"/>
    <property type="match status" value="1"/>
</dbReference>
<feature type="region of interest" description="Disordered" evidence="1">
    <location>
        <begin position="161"/>
        <end position="195"/>
    </location>
</feature>
<accession>A0ABN9Q393</accession>
<comment type="caution">
    <text evidence="3">The sequence shown here is derived from an EMBL/GenBank/DDBJ whole genome shotgun (WGS) entry which is preliminary data.</text>
</comment>
<dbReference type="PROSITE" id="PS01159">
    <property type="entry name" value="WW_DOMAIN_1"/>
    <property type="match status" value="1"/>
</dbReference>
<sequence length="373" mass="39457">MMWEDSLFGGAYGRSSAFERVKYGTINVINDPAGVRACAQYGRSYLLLRRCRLRTTFSAQDSAGLETEDLATDHYAHVLLRFGDGALRDVLHVATQRVLAVPSGVLDTYREAQVHGEVALAEHVEVVVADPALRLVDRDRLAAEQLARHCSSQVVWIEGDSLPPTPRAAESAGQPLAPAAAAPGPAPSGAAPTSADAPAAALVGAGALGAESGDEGQAPSELLALVLGAAGPSAEANGTYVLRPSAADCERCFAKVGAAPVCLLLETSEGFERWRIGVSDGAGCLLRSAPLPQGHGGDPSEVAVWFSEVPSGGWERQESARVVLRRVPCGTAERMWASGLPAGWDLTQDPGSGRTYYFDWETRRTSWQRPGEQ</sequence>
<dbReference type="CDD" id="cd00201">
    <property type="entry name" value="WW"/>
    <property type="match status" value="1"/>
</dbReference>
<proteinExistence type="predicted"/>
<organism evidence="3 4">
    <name type="scientific">Prorocentrum cordatum</name>
    <dbReference type="NCBI Taxonomy" id="2364126"/>
    <lineage>
        <taxon>Eukaryota</taxon>
        <taxon>Sar</taxon>
        <taxon>Alveolata</taxon>
        <taxon>Dinophyceae</taxon>
        <taxon>Prorocentrales</taxon>
        <taxon>Prorocentraceae</taxon>
        <taxon>Prorocentrum</taxon>
    </lineage>
</organism>
<dbReference type="InterPro" id="IPR036020">
    <property type="entry name" value="WW_dom_sf"/>
</dbReference>
<feature type="compositionally biased region" description="Low complexity" evidence="1">
    <location>
        <begin position="168"/>
        <end position="195"/>
    </location>
</feature>
<dbReference type="SUPFAM" id="SSF51045">
    <property type="entry name" value="WW domain"/>
    <property type="match status" value="1"/>
</dbReference>
<keyword evidence="4" id="KW-1185">Reference proteome</keyword>
<name>A0ABN9Q393_9DINO</name>
<dbReference type="SMART" id="SM00456">
    <property type="entry name" value="WW"/>
    <property type="match status" value="1"/>
</dbReference>
<dbReference type="Proteomes" id="UP001189429">
    <property type="component" value="Unassembled WGS sequence"/>
</dbReference>
<evidence type="ECO:0000313" key="3">
    <source>
        <dbReference type="EMBL" id="CAK0800172.1"/>
    </source>
</evidence>
<gene>
    <name evidence="3" type="ORF">PCOR1329_LOCUS8391</name>
</gene>
<dbReference type="EMBL" id="CAUYUJ010002303">
    <property type="protein sequence ID" value="CAK0800172.1"/>
    <property type="molecule type" value="Genomic_DNA"/>
</dbReference>